<dbReference type="InterPro" id="IPR025944">
    <property type="entry name" value="Sigma_54_int_dom_CS"/>
</dbReference>
<dbReference type="PROSITE" id="PS00688">
    <property type="entry name" value="SIGMA54_INTERACT_3"/>
    <property type="match status" value="1"/>
</dbReference>
<evidence type="ECO:0000313" key="7">
    <source>
        <dbReference type="EMBL" id="RNB92030.1"/>
    </source>
</evidence>
<dbReference type="Gene3D" id="1.10.10.60">
    <property type="entry name" value="Homeodomain-like"/>
    <property type="match status" value="1"/>
</dbReference>
<evidence type="ECO:0000256" key="3">
    <source>
        <dbReference type="ARBA" id="ARBA00023015"/>
    </source>
</evidence>
<keyword evidence="1" id="KW-0547">Nucleotide-binding</keyword>
<keyword evidence="3" id="KW-0805">Transcription regulation</keyword>
<accession>A0A3M8DV38</accession>
<dbReference type="PROSITE" id="PS50045">
    <property type="entry name" value="SIGMA54_INTERACT_4"/>
    <property type="match status" value="1"/>
</dbReference>
<gene>
    <name evidence="7" type="ORF">EDM56_04590</name>
</gene>
<protein>
    <submittedName>
        <fullName evidence="7">Sigma-54-dependent Fis family transcriptional regulator</fullName>
    </submittedName>
</protein>
<evidence type="ECO:0000313" key="8">
    <source>
        <dbReference type="Proteomes" id="UP000271031"/>
    </source>
</evidence>
<proteinExistence type="predicted"/>
<dbReference type="Gene3D" id="1.10.8.60">
    <property type="match status" value="1"/>
</dbReference>
<feature type="domain" description="Sigma-54 factor interaction" evidence="6">
    <location>
        <begin position="141"/>
        <end position="371"/>
    </location>
</feature>
<keyword evidence="4" id="KW-0804">Transcription</keyword>
<dbReference type="InterPro" id="IPR003593">
    <property type="entry name" value="AAA+_ATPase"/>
</dbReference>
<dbReference type="InterPro" id="IPR002078">
    <property type="entry name" value="Sigma_54_int"/>
</dbReference>
<dbReference type="InterPro" id="IPR009057">
    <property type="entry name" value="Homeodomain-like_sf"/>
</dbReference>
<evidence type="ECO:0000259" key="6">
    <source>
        <dbReference type="PROSITE" id="PS50045"/>
    </source>
</evidence>
<dbReference type="PANTHER" id="PTHR32071:SF57">
    <property type="entry name" value="C4-DICARBOXYLATE TRANSPORT TRANSCRIPTIONAL REGULATORY PROTEIN DCTD"/>
    <property type="match status" value="1"/>
</dbReference>
<keyword evidence="5" id="KW-0472">Membrane</keyword>
<dbReference type="CDD" id="cd00009">
    <property type="entry name" value="AAA"/>
    <property type="match status" value="1"/>
</dbReference>
<dbReference type="SMART" id="SM00382">
    <property type="entry name" value="AAA"/>
    <property type="match status" value="1"/>
</dbReference>
<dbReference type="AlphaFoldDB" id="A0A3M8DV38"/>
<dbReference type="PROSITE" id="PS00675">
    <property type="entry name" value="SIGMA54_INTERACT_1"/>
    <property type="match status" value="1"/>
</dbReference>
<dbReference type="InterPro" id="IPR025662">
    <property type="entry name" value="Sigma_54_int_dom_ATP-bd_1"/>
</dbReference>
<dbReference type="SUPFAM" id="SSF52540">
    <property type="entry name" value="P-loop containing nucleoside triphosphate hydrolases"/>
    <property type="match status" value="1"/>
</dbReference>
<dbReference type="GO" id="GO:0006355">
    <property type="term" value="P:regulation of DNA-templated transcription"/>
    <property type="evidence" value="ECO:0007669"/>
    <property type="project" value="InterPro"/>
</dbReference>
<keyword evidence="8" id="KW-1185">Reference proteome</keyword>
<dbReference type="InterPro" id="IPR058031">
    <property type="entry name" value="AAA_lid_NorR"/>
</dbReference>
<dbReference type="PANTHER" id="PTHR32071">
    <property type="entry name" value="TRANSCRIPTIONAL REGULATORY PROTEIN"/>
    <property type="match status" value="1"/>
</dbReference>
<dbReference type="RefSeq" id="WP_122916693.1">
    <property type="nucleotide sequence ID" value="NZ_RHHQ01000004.1"/>
</dbReference>
<evidence type="ECO:0000256" key="5">
    <source>
        <dbReference type="SAM" id="Phobius"/>
    </source>
</evidence>
<reference evidence="7 8" key="1">
    <citation type="submission" date="2018-10" db="EMBL/GenBank/DDBJ databases">
        <title>Phylogenomics of Brevibacillus.</title>
        <authorList>
            <person name="Dunlap C."/>
        </authorList>
    </citation>
    <scope>NUCLEOTIDE SEQUENCE [LARGE SCALE GENOMIC DNA]</scope>
    <source>
        <strain evidence="7 8">JCM 15716</strain>
    </source>
</reference>
<dbReference type="InterPro" id="IPR035965">
    <property type="entry name" value="PAS-like_dom_sf"/>
</dbReference>
<dbReference type="OrthoDB" id="9771372at2"/>
<evidence type="ECO:0000256" key="2">
    <source>
        <dbReference type="ARBA" id="ARBA00022840"/>
    </source>
</evidence>
<dbReference type="CDD" id="cd00130">
    <property type="entry name" value="PAS"/>
    <property type="match status" value="1"/>
</dbReference>
<dbReference type="Pfam" id="PF00158">
    <property type="entry name" value="Sigma54_activat"/>
    <property type="match status" value="1"/>
</dbReference>
<dbReference type="Gene3D" id="3.30.450.20">
    <property type="entry name" value="PAS domain"/>
    <property type="match status" value="1"/>
</dbReference>
<dbReference type="GO" id="GO:0005524">
    <property type="term" value="F:ATP binding"/>
    <property type="evidence" value="ECO:0007669"/>
    <property type="project" value="UniProtKB-KW"/>
</dbReference>
<organism evidence="7 8">
    <name type="scientific">Brevibacillus fluminis</name>
    <dbReference type="NCBI Taxonomy" id="511487"/>
    <lineage>
        <taxon>Bacteria</taxon>
        <taxon>Bacillati</taxon>
        <taxon>Bacillota</taxon>
        <taxon>Bacilli</taxon>
        <taxon>Bacillales</taxon>
        <taxon>Paenibacillaceae</taxon>
        <taxon>Brevibacillus</taxon>
    </lineage>
</organism>
<name>A0A3M8DV38_9BACL</name>
<comment type="caution">
    <text evidence="7">The sequence shown here is derived from an EMBL/GenBank/DDBJ whole genome shotgun (WGS) entry which is preliminary data.</text>
</comment>
<dbReference type="Pfam" id="PF25601">
    <property type="entry name" value="AAA_lid_14"/>
    <property type="match status" value="1"/>
</dbReference>
<dbReference type="InterPro" id="IPR000014">
    <property type="entry name" value="PAS"/>
</dbReference>
<keyword evidence="5" id="KW-1133">Transmembrane helix</keyword>
<dbReference type="FunFam" id="3.40.50.300:FF:000006">
    <property type="entry name" value="DNA-binding transcriptional regulator NtrC"/>
    <property type="match status" value="1"/>
</dbReference>
<evidence type="ECO:0000256" key="1">
    <source>
        <dbReference type="ARBA" id="ARBA00022741"/>
    </source>
</evidence>
<dbReference type="SUPFAM" id="SSF55785">
    <property type="entry name" value="PYP-like sensor domain (PAS domain)"/>
    <property type="match status" value="1"/>
</dbReference>
<evidence type="ECO:0000256" key="4">
    <source>
        <dbReference type="ARBA" id="ARBA00023163"/>
    </source>
</evidence>
<keyword evidence="2" id="KW-0067">ATP-binding</keyword>
<feature type="transmembrane region" description="Helical" evidence="5">
    <location>
        <begin position="21"/>
        <end position="39"/>
    </location>
</feature>
<dbReference type="InterPro" id="IPR027417">
    <property type="entry name" value="P-loop_NTPase"/>
</dbReference>
<sequence>MQNNDQADKNRKLLRKEVEGLLALITVPVLVVDAVGQVLHANPAAENVWGRSLVVLLNQKLPALIDTPKLLDCVKRGKPLRDCSVDLLDQGGKRHPYACRLDPLIIDRQVEGAILQFTGQTVEAEHEKTRKYTTRYTFADIRGSSPTITGLKEKAKKIANSQSTVLIRGESGTGKEVLAQSIHASSTRWEGPFVAINCAAIPEALLESELFGYEEGAFTGAKKGGKPGRFELALNGTLFLDEIGDMPHYLQAKLLRVFQERRIERVGGSESIPVDVRLIAATHKDLEGMIASGQFREDLFYRLNVIPFYIPPLRERKEDLYDLIQYYMKSFGEKLGREPKRFSTQAMKCLMAYHWPGNIRELENSLEYIVNLEIGDLVTINSLPASIREFWTSKEAAGVSTGSQLEHVANQQNDLTVSSATVAQLGNDQDEEQLIVEAIQRFGKSTEGKRKAAESLGMSVATLYRRLSKYSRK</sequence>
<dbReference type="Gene3D" id="3.40.50.300">
    <property type="entry name" value="P-loop containing nucleotide triphosphate hydrolases"/>
    <property type="match status" value="1"/>
</dbReference>
<keyword evidence="5" id="KW-0812">Transmembrane</keyword>
<dbReference type="Proteomes" id="UP000271031">
    <property type="component" value="Unassembled WGS sequence"/>
</dbReference>
<dbReference type="EMBL" id="RHHQ01000004">
    <property type="protein sequence ID" value="RNB92030.1"/>
    <property type="molecule type" value="Genomic_DNA"/>
</dbReference>
<dbReference type="SUPFAM" id="SSF46689">
    <property type="entry name" value="Homeodomain-like"/>
    <property type="match status" value="1"/>
</dbReference>